<keyword evidence="1" id="KW-0862">Zinc</keyword>
<evidence type="ECO:0000313" key="2">
    <source>
        <dbReference type="EMBL" id="MBP2368438.1"/>
    </source>
</evidence>
<evidence type="ECO:0000313" key="3">
    <source>
        <dbReference type="Proteomes" id="UP001519295"/>
    </source>
</evidence>
<dbReference type="Pfam" id="PF02585">
    <property type="entry name" value="PIG-L"/>
    <property type="match status" value="1"/>
</dbReference>
<evidence type="ECO:0008006" key="4">
    <source>
        <dbReference type="Google" id="ProtNLM"/>
    </source>
</evidence>
<protein>
    <recommendedName>
        <fullName evidence="4">LmbE family N-acetylglucosaminyl deacetylase</fullName>
    </recommendedName>
</protein>
<accession>A0ABS4VXH3</accession>
<keyword evidence="3" id="KW-1185">Reference proteome</keyword>
<dbReference type="Proteomes" id="UP001519295">
    <property type="component" value="Unassembled WGS sequence"/>
</dbReference>
<dbReference type="SUPFAM" id="SSF102588">
    <property type="entry name" value="LmbE-like"/>
    <property type="match status" value="1"/>
</dbReference>
<dbReference type="InterPro" id="IPR024078">
    <property type="entry name" value="LmbE-like_dom_sf"/>
</dbReference>
<dbReference type="InterPro" id="IPR003737">
    <property type="entry name" value="GlcNAc_PI_deacetylase-related"/>
</dbReference>
<dbReference type="EMBL" id="JAGINU010000001">
    <property type="protein sequence ID" value="MBP2368438.1"/>
    <property type="molecule type" value="Genomic_DNA"/>
</dbReference>
<dbReference type="RefSeq" id="WP_210029557.1">
    <property type="nucleotide sequence ID" value="NZ_JAGINU010000001.1"/>
</dbReference>
<gene>
    <name evidence="2" type="ORF">JOF36_004134</name>
</gene>
<sequence length="340" mass="35878">MATKVAGAERELVAWPGTPDAGRMVGDPDPLAMGRAALAQAAWPQARLHFEEATAAGAAGDAWEGLSWAAWWQGDQETILIARERAYRAYRETADTRGAARMAMRVAGDHLDFRGDEVVAMVWLRRARTLVRAHGPCAELGFITVLEADIALAMSDPLTASTLAGETVELAQSISDAGVEVVALAVLGSALVPHPPGHPVAVHDLAVTDVTGLGTVLGIWAHPDDEAFLAGGLMAAARDAGQRVVCVTATLGEHGTDDPHAWPPDRLARVRRHELAASLAVLGVDEHHLLGITDGTCAAQPHDALVRHLGRVIDTVVPDTIVTFGPDGLTGHEDHQTVSY</sequence>
<reference evidence="2 3" key="1">
    <citation type="submission" date="2021-03" db="EMBL/GenBank/DDBJ databases">
        <title>Sequencing the genomes of 1000 actinobacteria strains.</title>
        <authorList>
            <person name="Klenk H.-P."/>
        </authorList>
    </citation>
    <scope>NUCLEOTIDE SEQUENCE [LARGE SCALE GENOMIC DNA]</scope>
    <source>
        <strain evidence="2 3">DSM 45256</strain>
    </source>
</reference>
<evidence type="ECO:0000256" key="1">
    <source>
        <dbReference type="ARBA" id="ARBA00022833"/>
    </source>
</evidence>
<dbReference type="Gene3D" id="3.40.50.10320">
    <property type="entry name" value="LmbE-like"/>
    <property type="match status" value="1"/>
</dbReference>
<name>A0ABS4VXH3_9PSEU</name>
<comment type="caution">
    <text evidence="2">The sequence shown here is derived from an EMBL/GenBank/DDBJ whole genome shotgun (WGS) entry which is preliminary data.</text>
</comment>
<dbReference type="PANTHER" id="PTHR12993:SF11">
    <property type="entry name" value="N-ACETYLGLUCOSAMINYL-PHOSPHATIDYLINOSITOL DE-N-ACETYLASE"/>
    <property type="match status" value="1"/>
</dbReference>
<proteinExistence type="predicted"/>
<dbReference type="PANTHER" id="PTHR12993">
    <property type="entry name" value="N-ACETYLGLUCOSAMINYL-PHOSPHATIDYLINOSITOL DE-N-ACETYLASE-RELATED"/>
    <property type="match status" value="1"/>
</dbReference>
<organism evidence="2 3">
    <name type="scientific">Pseudonocardia parietis</name>
    <dbReference type="NCBI Taxonomy" id="570936"/>
    <lineage>
        <taxon>Bacteria</taxon>
        <taxon>Bacillati</taxon>
        <taxon>Actinomycetota</taxon>
        <taxon>Actinomycetes</taxon>
        <taxon>Pseudonocardiales</taxon>
        <taxon>Pseudonocardiaceae</taxon>
        <taxon>Pseudonocardia</taxon>
    </lineage>
</organism>